<dbReference type="PANTHER" id="PTHR13353">
    <property type="entry name" value="TRANSMEMBRANE PROTEIN 19"/>
    <property type="match status" value="1"/>
</dbReference>
<gene>
    <name evidence="7" type="ORF">PN36_14780</name>
</gene>
<keyword evidence="4 6" id="KW-1133">Transmembrane helix</keyword>
<keyword evidence="8" id="KW-1185">Reference proteome</keyword>
<evidence type="ECO:0000313" key="7">
    <source>
        <dbReference type="EMBL" id="KHD06624.1"/>
    </source>
</evidence>
<comment type="similarity">
    <text evidence="2">Belongs to the TMEM19 family.</text>
</comment>
<evidence type="ECO:0000256" key="3">
    <source>
        <dbReference type="ARBA" id="ARBA00022692"/>
    </source>
</evidence>
<organism evidence="7 8">
    <name type="scientific">Candidatus Thiomargarita nelsonii</name>
    <dbReference type="NCBI Taxonomy" id="1003181"/>
    <lineage>
        <taxon>Bacteria</taxon>
        <taxon>Pseudomonadati</taxon>
        <taxon>Pseudomonadota</taxon>
        <taxon>Gammaproteobacteria</taxon>
        <taxon>Thiotrichales</taxon>
        <taxon>Thiotrichaceae</taxon>
        <taxon>Thiomargarita</taxon>
    </lineage>
</organism>
<feature type="transmembrane region" description="Helical" evidence="6">
    <location>
        <begin position="35"/>
        <end position="59"/>
    </location>
</feature>
<dbReference type="GO" id="GO:0016020">
    <property type="term" value="C:membrane"/>
    <property type="evidence" value="ECO:0007669"/>
    <property type="project" value="UniProtKB-SubCell"/>
</dbReference>
<evidence type="ECO:0000256" key="4">
    <source>
        <dbReference type="ARBA" id="ARBA00022989"/>
    </source>
</evidence>
<dbReference type="AlphaFoldDB" id="A0A0A6P8M5"/>
<keyword evidence="5 6" id="KW-0472">Membrane</keyword>
<dbReference type="Pfam" id="PF01940">
    <property type="entry name" value="DUF92"/>
    <property type="match status" value="1"/>
</dbReference>
<feature type="transmembrane region" description="Helical" evidence="6">
    <location>
        <begin position="245"/>
        <end position="265"/>
    </location>
</feature>
<sequence>MLNTQILIGFLLGALIGFIAWRVRALSVSGAWAATIIGGLIFGLGGLSWAVLLLTFFISSSGLSRAFSRYKANLGEKFAKGAQRDWAQVFANGGMGALLVISHAFYPDQFWLWIAYAGAMATVNADTWATELGVLSAKQPRLITTGEIVERGTSGGITFWGTLATLGGAGLIALVSTLFTPQALILLVVSLAGLSGSLLDSLLGATVQAIYDCPHCSMETERYPLHSCGRKTVHKRGFSWLNNDLVNFSSSLFGAVVAVGLWHTFDLIMG</sequence>
<accession>A0A0A6P8M5</accession>
<feature type="transmembrane region" description="Helical" evidence="6">
    <location>
        <begin position="112"/>
        <end position="136"/>
    </location>
</feature>
<evidence type="ECO:0000313" key="8">
    <source>
        <dbReference type="Proteomes" id="UP000030428"/>
    </source>
</evidence>
<evidence type="ECO:0000256" key="5">
    <source>
        <dbReference type="ARBA" id="ARBA00023136"/>
    </source>
</evidence>
<protein>
    <recommendedName>
        <fullName evidence="9">DUF92 domain-containing protein</fullName>
    </recommendedName>
</protein>
<dbReference type="EMBL" id="JSZA02000051">
    <property type="protein sequence ID" value="KHD06624.1"/>
    <property type="molecule type" value="Genomic_DNA"/>
</dbReference>
<reference evidence="7 8" key="1">
    <citation type="journal article" date="2016" name="Front. Microbiol.">
        <title>Single-Cell (Meta-)Genomics of a Dimorphic Candidatus Thiomargarita nelsonii Reveals Genomic Plasticity.</title>
        <authorList>
            <person name="Flood B.E."/>
            <person name="Fliss P."/>
            <person name="Jones D.S."/>
            <person name="Dick G.J."/>
            <person name="Jain S."/>
            <person name="Kaster A.K."/>
            <person name="Winkel M."/>
            <person name="Mussmann M."/>
            <person name="Bailey J."/>
        </authorList>
    </citation>
    <scope>NUCLEOTIDE SEQUENCE [LARGE SCALE GENOMIC DNA]</scope>
    <source>
        <strain evidence="7">Hydrate Ridge</strain>
    </source>
</reference>
<evidence type="ECO:0000256" key="1">
    <source>
        <dbReference type="ARBA" id="ARBA00004141"/>
    </source>
</evidence>
<proteinExistence type="inferred from homology"/>
<comment type="subcellular location">
    <subcellularLocation>
        <location evidence="1">Membrane</location>
        <topology evidence="1">Multi-pass membrane protein</topology>
    </subcellularLocation>
</comment>
<evidence type="ECO:0000256" key="6">
    <source>
        <dbReference type="SAM" id="Phobius"/>
    </source>
</evidence>
<feature type="transmembrane region" description="Helical" evidence="6">
    <location>
        <begin position="185"/>
        <end position="211"/>
    </location>
</feature>
<comment type="caution">
    <text evidence="7">The sequence shown here is derived from an EMBL/GenBank/DDBJ whole genome shotgun (WGS) entry which is preliminary data.</text>
</comment>
<dbReference type="InterPro" id="IPR002794">
    <property type="entry name" value="DUF92_TMEM19"/>
</dbReference>
<keyword evidence="3 6" id="KW-0812">Transmembrane</keyword>
<dbReference type="Proteomes" id="UP000030428">
    <property type="component" value="Unassembled WGS sequence"/>
</dbReference>
<name>A0A0A6P8M5_9GAMM</name>
<evidence type="ECO:0008006" key="9">
    <source>
        <dbReference type="Google" id="ProtNLM"/>
    </source>
</evidence>
<dbReference type="PANTHER" id="PTHR13353:SF5">
    <property type="entry name" value="TRANSMEMBRANE PROTEIN 19"/>
    <property type="match status" value="1"/>
</dbReference>
<feature type="transmembrane region" description="Helical" evidence="6">
    <location>
        <begin position="157"/>
        <end position="179"/>
    </location>
</feature>
<evidence type="ECO:0000256" key="2">
    <source>
        <dbReference type="ARBA" id="ARBA00009012"/>
    </source>
</evidence>